<feature type="domain" description="Peptidase M12B" evidence="4">
    <location>
        <begin position="214"/>
        <end position="270"/>
    </location>
</feature>
<comment type="caution">
    <text evidence="2">Lacks conserved residue(s) required for the propagation of feature annotation.</text>
</comment>
<reference evidence="5" key="2">
    <citation type="submission" date="2025-09" db="UniProtKB">
        <authorList>
            <consortium name="Ensembl"/>
        </authorList>
    </citation>
    <scope>IDENTIFICATION</scope>
</reference>
<dbReference type="Pfam" id="PF01421">
    <property type="entry name" value="Reprolysin"/>
    <property type="match status" value="1"/>
</dbReference>
<dbReference type="Proteomes" id="UP000472260">
    <property type="component" value="Unassembled WGS sequence"/>
</dbReference>
<dbReference type="GO" id="GO:0005886">
    <property type="term" value="C:plasma membrane"/>
    <property type="evidence" value="ECO:0007669"/>
    <property type="project" value="TreeGrafter"/>
</dbReference>
<dbReference type="InterPro" id="IPR001590">
    <property type="entry name" value="Peptidase_M12B"/>
</dbReference>
<evidence type="ECO:0000259" key="4">
    <source>
        <dbReference type="PROSITE" id="PS50215"/>
    </source>
</evidence>
<name>A0A671RSY7_9TELE</name>
<dbReference type="GO" id="GO:0006508">
    <property type="term" value="P:proteolysis"/>
    <property type="evidence" value="ECO:0007669"/>
    <property type="project" value="InterPro"/>
</dbReference>
<evidence type="ECO:0000256" key="2">
    <source>
        <dbReference type="PROSITE-ProRule" id="PRU00276"/>
    </source>
</evidence>
<feature type="signal peptide" evidence="3">
    <location>
        <begin position="1"/>
        <end position="28"/>
    </location>
</feature>
<accession>A0A671RSY7</accession>
<dbReference type="PANTHER" id="PTHR11905:SF136">
    <property type="entry name" value="DISINTEGRIN AND METALLOPROTEINASE DOMAIN-CONTAINING PROTEIN 9"/>
    <property type="match status" value="1"/>
</dbReference>
<dbReference type="InterPro" id="IPR002870">
    <property type="entry name" value="Peptidase_M12B_N"/>
</dbReference>
<feature type="chain" id="PRO_5025382483" evidence="3">
    <location>
        <begin position="29"/>
        <end position="287"/>
    </location>
</feature>
<evidence type="ECO:0000256" key="1">
    <source>
        <dbReference type="ARBA" id="ARBA00023157"/>
    </source>
</evidence>
<dbReference type="AlphaFoldDB" id="A0A671RSY7"/>
<dbReference type="Ensembl" id="ENSSANT00000092369.1">
    <property type="protein sequence ID" value="ENSSANP00000086918.1"/>
    <property type="gene ID" value="ENSSANG00000042725.1"/>
</dbReference>
<dbReference type="Pfam" id="PF01562">
    <property type="entry name" value="Pep_M12B_propep"/>
    <property type="match status" value="1"/>
</dbReference>
<keyword evidence="3" id="KW-0732">Signal</keyword>
<evidence type="ECO:0000256" key="3">
    <source>
        <dbReference type="SAM" id="SignalP"/>
    </source>
</evidence>
<dbReference type="Gene3D" id="3.40.390.10">
    <property type="entry name" value="Collagenase (Catalytic Domain)"/>
    <property type="match status" value="1"/>
</dbReference>
<evidence type="ECO:0000313" key="5">
    <source>
        <dbReference type="Ensembl" id="ENSSANP00000086918.1"/>
    </source>
</evidence>
<evidence type="ECO:0000313" key="6">
    <source>
        <dbReference type="Proteomes" id="UP000472260"/>
    </source>
</evidence>
<dbReference type="PROSITE" id="PS50215">
    <property type="entry name" value="ADAM_MEPRO"/>
    <property type="match status" value="1"/>
</dbReference>
<reference evidence="5" key="1">
    <citation type="submission" date="2025-08" db="UniProtKB">
        <authorList>
            <consortium name="Ensembl"/>
        </authorList>
    </citation>
    <scope>IDENTIFICATION</scope>
</reference>
<dbReference type="InterPro" id="IPR024079">
    <property type="entry name" value="MetalloPept_cat_dom_sf"/>
</dbReference>
<proteinExistence type="predicted"/>
<keyword evidence="1" id="KW-1015">Disulfide bond</keyword>
<sequence>MVNAVRCRLAKSAFMWLMLHAFIDCSEGSVTQQTSRLSSYEVTVPRHISRLRRNQGSADKVSYMIQAQGKEHVVILERNELLFPEDFTVYSYAKDGSRSLSLSQGHCHYSGYIEDVEGSSAALSLCSGLRGVIHTEGTSFGIEPLEGSTSDEHLVYRLEDVKTGPLSCGTPHFHNHDDEASPRKPTDSHVHNITFGQAGSHLIRKKRAVLHQTHYVELLLVVDHERFNYKKRNQTAVREEMVQIANYVDSMYMALNIRIVLVGLEIWSEKVLCIVHQVKSCFPDWSY</sequence>
<gene>
    <name evidence="5" type="primary">LOC107702867</name>
</gene>
<dbReference type="SUPFAM" id="SSF55486">
    <property type="entry name" value="Metalloproteases ('zincins'), catalytic domain"/>
    <property type="match status" value="1"/>
</dbReference>
<organism evidence="5 6">
    <name type="scientific">Sinocyclocheilus anshuiensis</name>
    <dbReference type="NCBI Taxonomy" id="1608454"/>
    <lineage>
        <taxon>Eukaryota</taxon>
        <taxon>Metazoa</taxon>
        <taxon>Chordata</taxon>
        <taxon>Craniata</taxon>
        <taxon>Vertebrata</taxon>
        <taxon>Euteleostomi</taxon>
        <taxon>Actinopterygii</taxon>
        <taxon>Neopterygii</taxon>
        <taxon>Teleostei</taxon>
        <taxon>Ostariophysi</taxon>
        <taxon>Cypriniformes</taxon>
        <taxon>Cyprinidae</taxon>
        <taxon>Cyprininae</taxon>
        <taxon>Sinocyclocheilus</taxon>
    </lineage>
</organism>
<dbReference type="GO" id="GO:0004222">
    <property type="term" value="F:metalloendopeptidase activity"/>
    <property type="evidence" value="ECO:0007669"/>
    <property type="project" value="InterPro"/>
</dbReference>
<dbReference type="PANTHER" id="PTHR11905">
    <property type="entry name" value="ADAM A DISINTEGRIN AND METALLOPROTEASE DOMAIN"/>
    <property type="match status" value="1"/>
</dbReference>
<keyword evidence="6" id="KW-1185">Reference proteome</keyword>
<protein>
    <submittedName>
        <fullName evidence="5">Disintegrin and metalloproteinase domain-containing protein 9-like</fullName>
    </submittedName>
</protein>